<keyword evidence="1" id="KW-1133">Transmembrane helix</keyword>
<sequence>MAGSNGGGGMARRSEWAARYGPCVAMLLVQLFYALVDVAQKTANALGMRPIVFVAYRQAVAAVTLLVASLVAGRGSLRQMAVGPRAFALVFAASLAT</sequence>
<comment type="caution">
    <text evidence="2">The sequence shown here is derived from an EMBL/GenBank/DDBJ whole genome shotgun (WGS) entry which is preliminary data.</text>
</comment>
<proteinExistence type="predicted"/>
<dbReference type="EMBL" id="RWGY01000039">
    <property type="protein sequence ID" value="TVU09610.1"/>
    <property type="molecule type" value="Genomic_DNA"/>
</dbReference>
<accession>A0A5J9TDY4</accession>
<name>A0A5J9TDY4_9POAL</name>
<feature type="transmembrane region" description="Helical" evidence="1">
    <location>
        <begin position="20"/>
        <end position="39"/>
    </location>
</feature>
<feature type="non-terminal residue" evidence="2">
    <location>
        <position position="1"/>
    </location>
</feature>
<dbReference type="Gramene" id="TVU09610">
    <property type="protein sequence ID" value="TVU09610"/>
    <property type="gene ID" value="EJB05_43094"/>
</dbReference>
<evidence type="ECO:0000256" key="1">
    <source>
        <dbReference type="SAM" id="Phobius"/>
    </source>
</evidence>
<evidence type="ECO:0000313" key="3">
    <source>
        <dbReference type="Proteomes" id="UP000324897"/>
    </source>
</evidence>
<evidence type="ECO:0000313" key="2">
    <source>
        <dbReference type="EMBL" id="TVU09610.1"/>
    </source>
</evidence>
<dbReference type="Proteomes" id="UP000324897">
    <property type="component" value="Chromosome 3"/>
</dbReference>
<dbReference type="AlphaFoldDB" id="A0A5J9TDY4"/>
<evidence type="ECO:0008006" key="4">
    <source>
        <dbReference type="Google" id="ProtNLM"/>
    </source>
</evidence>
<feature type="transmembrane region" description="Helical" evidence="1">
    <location>
        <begin position="51"/>
        <end position="72"/>
    </location>
</feature>
<keyword evidence="1" id="KW-0812">Transmembrane</keyword>
<protein>
    <recommendedName>
        <fullName evidence="4">WAT1-related protein</fullName>
    </recommendedName>
</protein>
<keyword evidence="3" id="KW-1185">Reference proteome</keyword>
<dbReference type="OrthoDB" id="679173at2759"/>
<gene>
    <name evidence="2" type="ORF">EJB05_43094</name>
</gene>
<reference evidence="2 3" key="1">
    <citation type="journal article" date="2019" name="Sci. Rep.">
        <title>A high-quality genome of Eragrostis curvula grass provides insights into Poaceae evolution and supports new strategies to enhance forage quality.</title>
        <authorList>
            <person name="Carballo J."/>
            <person name="Santos B.A.C.M."/>
            <person name="Zappacosta D."/>
            <person name="Garbus I."/>
            <person name="Selva J.P."/>
            <person name="Gallo C.A."/>
            <person name="Diaz A."/>
            <person name="Albertini E."/>
            <person name="Caccamo M."/>
            <person name="Echenique V."/>
        </authorList>
    </citation>
    <scope>NUCLEOTIDE SEQUENCE [LARGE SCALE GENOMIC DNA]</scope>
    <source>
        <strain evidence="3">cv. Victoria</strain>
        <tissue evidence="2">Leaf</tissue>
    </source>
</reference>
<keyword evidence="1" id="KW-0472">Membrane</keyword>
<organism evidence="2 3">
    <name type="scientific">Eragrostis curvula</name>
    <name type="common">weeping love grass</name>
    <dbReference type="NCBI Taxonomy" id="38414"/>
    <lineage>
        <taxon>Eukaryota</taxon>
        <taxon>Viridiplantae</taxon>
        <taxon>Streptophyta</taxon>
        <taxon>Embryophyta</taxon>
        <taxon>Tracheophyta</taxon>
        <taxon>Spermatophyta</taxon>
        <taxon>Magnoliopsida</taxon>
        <taxon>Liliopsida</taxon>
        <taxon>Poales</taxon>
        <taxon>Poaceae</taxon>
        <taxon>PACMAD clade</taxon>
        <taxon>Chloridoideae</taxon>
        <taxon>Eragrostideae</taxon>
        <taxon>Eragrostidinae</taxon>
        <taxon>Eragrostis</taxon>
    </lineage>
</organism>